<proteinExistence type="predicted"/>
<reference evidence="2 3" key="2">
    <citation type="journal article" date="2014" name="J. Gen. Appl. Microbiol.">
        <title>The early diverging ascomycetous budding yeast Saitoella complicata has three histone deacetylases belonging to the Clr6, Hos2, and Rpd3 lineages.</title>
        <authorList>
            <person name="Nishida H."/>
            <person name="Matsumoto T."/>
            <person name="Kondo S."/>
            <person name="Hamamoto M."/>
            <person name="Yoshikawa H."/>
        </authorList>
    </citation>
    <scope>NUCLEOTIDE SEQUENCE [LARGE SCALE GENOMIC DNA]</scope>
    <source>
        <strain evidence="2 3">NRRL Y-17804</strain>
    </source>
</reference>
<evidence type="ECO:0000256" key="1">
    <source>
        <dbReference type="SAM" id="MobiDB-lite"/>
    </source>
</evidence>
<keyword evidence="3" id="KW-1185">Reference proteome</keyword>
<protein>
    <submittedName>
        <fullName evidence="2">Uncharacterized protein</fullName>
    </submittedName>
</protein>
<feature type="compositionally biased region" description="Basic residues" evidence="1">
    <location>
        <begin position="59"/>
        <end position="78"/>
    </location>
</feature>
<dbReference type="Proteomes" id="UP000033140">
    <property type="component" value="Unassembled WGS sequence"/>
</dbReference>
<sequence length="122" mass="13797">MRNERTHVMEYVSSETAINGSPKAKISALVNRMDCVVAAGLARTCVCLAWFVQSAQHRDRSRQRGAKRKKSQHIHQAKRQGGNELGIDQPPTVFNQPVISQRDRDTLKLWSFAPAVIRNLFL</sequence>
<reference evidence="2 3" key="3">
    <citation type="journal article" date="2015" name="Genome Announc.">
        <title>Draft Genome Sequence of the Archiascomycetous Yeast Saitoella complicata.</title>
        <authorList>
            <person name="Yamauchi K."/>
            <person name="Kondo S."/>
            <person name="Hamamoto M."/>
            <person name="Takahashi Y."/>
            <person name="Ogura Y."/>
            <person name="Hayashi T."/>
            <person name="Nishida H."/>
        </authorList>
    </citation>
    <scope>NUCLEOTIDE SEQUENCE [LARGE SCALE GENOMIC DNA]</scope>
    <source>
        <strain evidence="2 3">NRRL Y-17804</strain>
    </source>
</reference>
<comment type="caution">
    <text evidence="2">The sequence shown here is derived from an EMBL/GenBank/DDBJ whole genome shotgun (WGS) entry which is preliminary data.</text>
</comment>
<name>A0A0E9NQQ0_SAICN</name>
<accession>A0A0E9NQQ0</accession>
<gene>
    <name evidence="2" type="ORF">G7K_5843-t1</name>
</gene>
<evidence type="ECO:0000313" key="2">
    <source>
        <dbReference type="EMBL" id="GAO51750.1"/>
    </source>
</evidence>
<dbReference type="AlphaFoldDB" id="A0A0E9NQQ0"/>
<reference evidence="2 3" key="1">
    <citation type="journal article" date="2011" name="J. Gen. Appl. Microbiol.">
        <title>Draft genome sequencing of the enigmatic yeast Saitoella complicata.</title>
        <authorList>
            <person name="Nishida H."/>
            <person name="Hamamoto M."/>
            <person name="Sugiyama J."/>
        </authorList>
    </citation>
    <scope>NUCLEOTIDE SEQUENCE [LARGE SCALE GENOMIC DNA]</scope>
    <source>
        <strain evidence="2 3">NRRL Y-17804</strain>
    </source>
</reference>
<feature type="region of interest" description="Disordered" evidence="1">
    <location>
        <begin position="55"/>
        <end position="92"/>
    </location>
</feature>
<dbReference type="EMBL" id="BACD03000052">
    <property type="protein sequence ID" value="GAO51750.1"/>
    <property type="molecule type" value="Genomic_DNA"/>
</dbReference>
<organism evidence="2 3">
    <name type="scientific">Saitoella complicata (strain BCRC 22490 / CBS 7301 / JCM 7358 / NBRC 10748 / NRRL Y-17804)</name>
    <dbReference type="NCBI Taxonomy" id="698492"/>
    <lineage>
        <taxon>Eukaryota</taxon>
        <taxon>Fungi</taxon>
        <taxon>Dikarya</taxon>
        <taxon>Ascomycota</taxon>
        <taxon>Taphrinomycotina</taxon>
        <taxon>Taphrinomycotina incertae sedis</taxon>
        <taxon>Saitoella</taxon>
    </lineage>
</organism>
<evidence type="ECO:0000313" key="3">
    <source>
        <dbReference type="Proteomes" id="UP000033140"/>
    </source>
</evidence>